<name>A0ABV5H3P7_9FLAO</name>
<evidence type="ECO:0000313" key="1">
    <source>
        <dbReference type="EMBL" id="MFB9106521.1"/>
    </source>
</evidence>
<dbReference type="Proteomes" id="UP001589590">
    <property type="component" value="Unassembled WGS sequence"/>
</dbReference>
<dbReference type="EMBL" id="JBHMFA010000017">
    <property type="protein sequence ID" value="MFB9106521.1"/>
    <property type="molecule type" value="Genomic_DNA"/>
</dbReference>
<reference evidence="1 2" key="1">
    <citation type="submission" date="2024-09" db="EMBL/GenBank/DDBJ databases">
        <authorList>
            <person name="Sun Q."/>
            <person name="Mori K."/>
        </authorList>
    </citation>
    <scope>NUCLEOTIDE SEQUENCE [LARGE SCALE GENOMIC DNA]</scope>
    <source>
        <strain evidence="1 2">CECT 8300</strain>
    </source>
</reference>
<evidence type="ECO:0000313" key="2">
    <source>
        <dbReference type="Proteomes" id="UP001589590"/>
    </source>
</evidence>
<proteinExistence type="predicted"/>
<comment type="caution">
    <text evidence="1">The sequence shown here is derived from an EMBL/GenBank/DDBJ whole genome shotgun (WGS) entry which is preliminary data.</text>
</comment>
<gene>
    <name evidence="1" type="ORF">ACFFU1_16555</name>
</gene>
<dbReference type="RefSeq" id="WP_290270550.1">
    <property type="nucleotide sequence ID" value="NZ_JAUFQP010000010.1"/>
</dbReference>
<organism evidence="1 2">
    <name type="scientific">Algibacter miyuki</name>
    <dbReference type="NCBI Taxonomy" id="1306933"/>
    <lineage>
        <taxon>Bacteria</taxon>
        <taxon>Pseudomonadati</taxon>
        <taxon>Bacteroidota</taxon>
        <taxon>Flavobacteriia</taxon>
        <taxon>Flavobacteriales</taxon>
        <taxon>Flavobacteriaceae</taxon>
        <taxon>Algibacter</taxon>
    </lineage>
</organism>
<sequence length="56" mass="7030">MKQTTHTEWFYFFTELFGYRFYENNKEIPKYILFYKGYNAERLKAAGYPKFKIKIR</sequence>
<keyword evidence="2" id="KW-1185">Reference proteome</keyword>
<protein>
    <submittedName>
        <fullName evidence="1">Uncharacterized protein</fullName>
    </submittedName>
</protein>
<accession>A0ABV5H3P7</accession>